<dbReference type="Gramene" id="PGSC0003DMT400028004">
    <property type="protein sequence ID" value="PGSC0003DMT400028004"/>
    <property type="gene ID" value="PGSC0003DMG400010798"/>
</dbReference>
<accession>M1AQI3</accession>
<dbReference type="EnsemblPlants" id="PGSC0003DMT400028004">
    <property type="protein sequence ID" value="PGSC0003DMT400028004"/>
    <property type="gene ID" value="PGSC0003DMG400010798"/>
</dbReference>
<dbReference type="HOGENOM" id="CLU_2659317_0_0_1"/>
<evidence type="ECO:0000259" key="2">
    <source>
        <dbReference type="Pfam" id="PF12638"/>
    </source>
</evidence>
<dbReference type="AlphaFoldDB" id="M1AQI3"/>
<dbReference type="ExpressionAtlas" id="M1AQI3">
    <property type="expression patterns" value="baseline and differential"/>
</dbReference>
<dbReference type="PANTHER" id="PTHR31750">
    <property type="entry name" value="PROTEIN STAY-GREEN 1, CHLOROPLASTIC-RELATED"/>
    <property type="match status" value="1"/>
</dbReference>
<reference evidence="3" key="2">
    <citation type="submission" date="2015-06" db="UniProtKB">
        <authorList>
            <consortium name="EnsemblPlants"/>
        </authorList>
    </citation>
    <scope>IDENTIFICATION</scope>
    <source>
        <strain evidence="3">DM1-3 516 R44</strain>
    </source>
</reference>
<reference evidence="4" key="1">
    <citation type="journal article" date="2011" name="Nature">
        <title>Genome sequence and analysis of the tuber crop potato.</title>
        <authorList>
            <consortium name="The Potato Genome Sequencing Consortium"/>
        </authorList>
    </citation>
    <scope>NUCLEOTIDE SEQUENCE [LARGE SCALE GENOMIC DNA]</scope>
    <source>
        <strain evidence="4">cv. DM1-3 516 R44</strain>
    </source>
</reference>
<dbReference type="PANTHER" id="PTHR31750:SF13">
    <property type="entry name" value="PROTEIN STAY-GREEN, CHLOROPLASTIC-LIKE"/>
    <property type="match status" value="1"/>
</dbReference>
<evidence type="ECO:0000256" key="1">
    <source>
        <dbReference type="ARBA" id="ARBA00009234"/>
    </source>
</evidence>
<evidence type="ECO:0000313" key="3">
    <source>
        <dbReference type="EnsemblPlants" id="PGSC0003DMT400028004"/>
    </source>
</evidence>
<comment type="similarity">
    <text evidence="1">Belongs to the staygreen family.</text>
</comment>
<dbReference type="OrthoDB" id="2012322at2759"/>
<dbReference type="InterPro" id="IPR024438">
    <property type="entry name" value="Staygreen"/>
</dbReference>
<feature type="domain" description="Staygreen protein" evidence="2">
    <location>
        <begin position="15"/>
        <end position="66"/>
    </location>
</feature>
<sequence>MTDFSFDVQLEGWYNKLQRDEVVAEWKKVKGKMSLHVHCHISGDHFLLDFVARLRYYIFCKELPVVSFYSKFDIYG</sequence>
<gene>
    <name evidence="3" type="primary">LOC102597935</name>
</gene>
<evidence type="ECO:0000313" key="4">
    <source>
        <dbReference type="Proteomes" id="UP000011115"/>
    </source>
</evidence>
<dbReference type="Pfam" id="PF12638">
    <property type="entry name" value="Staygreen"/>
    <property type="match status" value="1"/>
</dbReference>
<keyword evidence="4" id="KW-1185">Reference proteome</keyword>
<organism evidence="3 4">
    <name type="scientific">Solanum tuberosum</name>
    <name type="common">Potato</name>
    <dbReference type="NCBI Taxonomy" id="4113"/>
    <lineage>
        <taxon>Eukaryota</taxon>
        <taxon>Viridiplantae</taxon>
        <taxon>Streptophyta</taxon>
        <taxon>Embryophyta</taxon>
        <taxon>Tracheophyta</taxon>
        <taxon>Spermatophyta</taxon>
        <taxon>Magnoliopsida</taxon>
        <taxon>eudicotyledons</taxon>
        <taxon>Gunneridae</taxon>
        <taxon>Pentapetalae</taxon>
        <taxon>asterids</taxon>
        <taxon>lamiids</taxon>
        <taxon>Solanales</taxon>
        <taxon>Solanaceae</taxon>
        <taxon>Solanoideae</taxon>
        <taxon>Solaneae</taxon>
        <taxon>Solanum</taxon>
    </lineage>
</organism>
<dbReference type="Proteomes" id="UP000011115">
    <property type="component" value="Unassembled WGS sequence"/>
</dbReference>
<proteinExistence type="inferred from homology"/>
<name>M1AQI3_SOLTU</name>
<protein>
    <submittedName>
        <fullName evidence="3">Staygreen protein</fullName>
    </submittedName>
</protein>